<evidence type="ECO:0008006" key="4">
    <source>
        <dbReference type="Google" id="ProtNLM"/>
    </source>
</evidence>
<sequence length="52" mass="5366">MLFRNLAAALLCAALSIALPANAGMPPMSDDQLAASAELIVRGCVESVVKHD</sequence>
<proteinExistence type="predicted"/>
<dbReference type="EMBL" id="JAURTK010000022">
    <property type="protein sequence ID" value="MDP9651533.1"/>
    <property type="molecule type" value="Genomic_DNA"/>
</dbReference>
<evidence type="ECO:0000256" key="1">
    <source>
        <dbReference type="SAM" id="SignalP"/>
    </source>
</evidence>
<evidence type="ECO:0000313" key="2">
    <source>
        <dbReference type="EMBL" id="MDP9651533.1"/>
    </source>
</evidence>
<comment type="caution">
    <text evidence="2">The sequence shown here is derived from an EMBL/GenBank/DDBJ whole genome shotgun (WGS) entry which is preliminary data.</text>
</comment>
<feature type="chain" id="PRO_5044506573" description="DUF4148 domain-containing protein" evidence="1">
    <location>
        <begin position="24"/>
        <end position="52"/>
    </location>
</feature>
<keyword evidence="1" id="KW-0732">Signal</keyword>
<name>A0AB73INE6_9BURK</name>
<evidence type="ECO:0000313" key="3">
    <source>
        <dbReference type="Proteomes" id="UP001229486"/>
    </source>
</evidence>
<organism evidence="2 3">
    <name type="scientific">Paraburkholderia caledonica</name>
    <dbReference type="NCBI Taxonomy" id="134536"/>
    <lineage>
        <taxon>Bacteria</taxon>
        <taxon>Pseudomonadati</taxon>
        <taxon>Pseudomonadota</taxon>
        <taxon>Betaproteobacteria</taxon>
        <taxon>Burkholderiales</taxon>
        <taxon>Burkholderiaceae</taxon>
        <taxon>Paraburkholderia</taxon>
    </lineage>
</organism>
<dbReference type="Proteomes" id="UP001229486">
    <property type="component" value="Unassembled WGS sequence"/>
</dbReference>
<gene>
    <name evidence="2" type="ORF">J2793_007008</name>
</gene>
<dbReference type="AlphaFoldDB" id="A0AB73INE6"/>
<dbReference type="RefSeq" id="WP_392396118.1">
    <property type="nucleotide sequence ID" value="NZ_JAURTK010000022.1"/>
</dbReference>
<protein>
    <recommendedName>
        <fullName evidence="4">DUF4148 domain-containing protein</fullName>
    </recommendedName>
</protein>
<feature type="signal peptide" evidence="1">
    <location>
        <begin position="1"/>
        <end position="23"/>
    </location>
</feature>
<accession>A0AB73INE6</accession>
<reference evidence="2" key="1">
    <citation type="submission" date="2023-07" db="EMBL/GenBank/DDBJ databases">
        <title>Sorghum-associated microbial communities from plants grown in Nebraska, USA.</title>
        <authorList>
            <person name="Schachtman D."/>
        </authorList>
    </citation>
    <scope>NUCLEOTIDE SEQUENCE</scope>
    <source>
        <strain evidence="2">DS1061</strain>
    </source>
</reference>